<dbReference type="RefSeq" id="XP_004183147.1">
    <property type="nucleotide sequence ID" value="XM_004183099.1"/>
</dbReference>
<evidence type="ECO:0000313" key="1">
    <source>
        <dbReference type="EMBL" id="ELP83801.1"/>
    </source>
</evidence>
<accession>A0A0A1TUN2</accession>
<sequence length="263" mass="30190">MSKLEIVYMMNVALYINTVESLKTFIKVNKKCSSCLNGLYINPFIDVAVQCFSMFKEQRNALYASIFLFILKAFPKIETLQCVDYMLGDDNKVINKVKKIRLVKTPHNRNRLSGVVKFTHNHPKIAPQAIPKIANLFVVTKNKAVIPNETYTSLESVQIDGWIRNKDLLSAIFGLPNVKKVTIWNCTHFTYLNTICECISEVNLKHQHKLDNVNISVFIEKSISTEIYREEFESAFLALKQLGVSVYYNTENVIDNCYVLDES</sequence>
<organism evidence="1 2">
    <name type="scientific">Entamoeba invadens IP1</name>
    <dbReference type="NCBI Taxonomy" id="370355"/>
    <lineage>
        <taxon>Eukaryota</taxon>
        <taxon>Amoebozoa</taxon>
        <taxon>Evosea</taxon>
        <taxon>Archamoebae</taxon>
        <taxon>Mastigamoebida</taxon>
        <taxon>Entamoebidae</taxon>
        <taxon>Entamoeba</taxon>
    </lineage>
</organism>
<evidence type="ECO:0000313" key="2">
    <source>
        <dbReference type="Proteomes" id="UP000014680"/>
    </source>
</evidence>
<reference evidence="1 2" key="1">
    <citation type="submission" date="2012-10" db="EMBL/GenBank/DDBJ databases">
        <authorList>
            <person name="Zafar N."/>
            <person name="Inman J."/>
            <person name="Hall N."/>
            <person name="Lorenzi H."/>
            <person name="Caler E."/>
        </authorList>
    </citation>
    <scope>NUCLEOTIDE SEQUENCE [LARGE SCALE GENOMIC DNA]</scope>
    <source>
        <strain evidence="1 2">IP1</strain>
    </source>
</reference>
<dbReference type="GeneID" id="14882787"/>
<dbReference type="EMBL" id="KB207228">
    <property type="protein sequence ID" value="ELP83801.1"/>
    <property type="molecule type" value="Genomic_DNA"/>
</dbReference>
<protein>
    <submittedName>
        <fullName evidence="1">Uncharacterized protein</fullName>
    </submittedName>
</protein>
<name>A0A0A1TUN2_ENTIV</name>
<keyword evidence="2" id="KW-1185">Reference proteome</keyword>
<proteinExistence type="predicted"/>
<dbReference type="AlphaFoldDB" id="A0A0A1TUN2"/>
<dbReference type="Proteomes" id="UP000014680">
    <property type="component" value="Unassembled WGS sequence"/>
</dbReference>
<dbReference type="VEuPathDB" id="AmoebaDB:EIN_240580"/>
<gene>
    <name evidence="1" type="ORF">EIN_240580</name>
</gene>
<dbReference type="OrthoDB" id="29042at2759"/>
<dbReference type="KEGG" id="eiv:EIN_240580"/>